<evidence type="ECO:0000313" key="3">
    <source>
        <dbReference type="EMBL" id="RXK82844.1"/>
    </source>
</evidence>
<feature type="domain" description="DUF4296" evidence="2">
    <location>
        <begin position="28"/>
        <end position="109"/>
    </location>
</feature>
<evidence type="ECO:0000313" key="4">
    <source>
        <dbReference type="Proteomes" id="UP000290545"/>
    </source>
</evidence>
<proteinExistence type="predicted"/>
<keyword evidence="4" id="KW-1185">Reference proteome</keyword>
<dbReference type="Pfam" id="PF14129">
    <property type="entry name" value="DUF4296"/>
    <property type="match status" value="1"/>
</dbReference>
<feature type="compositionally biased region" description="Basic and acidic residues" evidence="1">
    <location>
        <begin position="195"/>
        <end position="205"/>
    </location>
</feature>
<dbReference type="Proteomes" id="UP000290545">
    <property type="component" value="Unassembled WGS sequence"/>
</dbReference>
<dbReference type="OrthoDB" id="672534at2"/>
<sequence length="215" mass="24585">MIKPNLGFAYILSLVLLLMAGGCGNGNPGGILSPDKMQQVMWDMMRADELAMDASAHDTARNSIFKHAVEQYQQVFEVHHITREEFYRSIRYYQEHPDKNKVLMDSVQALGNRARDEQSRIDSILQVKLRIKDSIRLKQEEINLKKDSLAGKKDSLQKHDSVPVLPKVNNKEALRKEALKTADTTHLQRLKIKPGMDKGKLDKNSLRFTPAHKLR</sequence>
<dbReference type="RefSeq" id="WP_129003572.1">
    <property type="nucleotide sequence ID" value="NZ_SDHZ01000002.1"/>
</dbReference>
<dbReference type="PROSITE" id="PS51257">
    <property type="entry name" value="PROKAR_LIPOPROTEIN"/>
    <property type="match status" value="1"/>
</dbReference>
<dbReference type="AlphaFoldDB" id="A0A4V1M9U0"/>
<organism evidence="3 4">
    <name type="scientific">Filimonas effusa</name>
    <dbReference type="NCBI Taxonomy" id="2508721"/>
    <lineage>
        <taxon>Bacteria</taxon>
        <taxon>Pseudomonadati</taxon>
        <taxon>Bacteroidota</taxon>
        <taxon>Chitinophagia</taxon>
        <taxon>Chitinophagales</taxon>
        <taxon>Chitinophagaceae</taxon>
        <taxon>Filimonas</taxon>
    </lineage>
</organism>
<dbReference type="InterPro" id="IPR025381">
    <property type="entry name" value="DUF4296"/>
</dbReference>
<accession>A0A4V1M9U0</accession>
<comment type="caution">
    <text evidence="3">The sequence shown here is derived from an EMBL/GenBank/DDBJ whole genome shotgun (WGS) entry which is preliminary data.</text>
</comment>
<evidence type="ECO:0000259" key="2">
    <source>
        <dbReference type="Pfam" id="PF14129"/>
    </source>
</evidence>
<dbReference type="EMBL" id="SDHZ01000002">
    <property type="protein sequence ID" value="RXK82844.1"/>
    <property type="molecule type" value="Genomic_DNA"/>
</dbReference>
<protein>
    <submittedName>
        <fullName evidence="3">DUF4296 domain-containing protein</fullName>
    </submittedName>
</protein>
<reference evidence="3 4" key="1">
    <citation type="submission" date="2019-01" db="EMBL/GenBank/DDBJ databases">
        <title>Filimonas sp. strain TTM-71.</title>
        <authorList>
            <person name="Chen W.-M."/>
        </authorList>
    </citation>
    <scope>NUCLEOTIDE SEQUENCE [LARGE SCALE GENOMIC DNA]</scope>
    <source>
        <strain evidence="3 4">TTM-71</strain>
    </source>
</reference>
<name>A0A4V1M9U0_9BACT</name>
<evidence type="ECO:0000256" key="1">
    <source>
        <dbReference type="SAM" id="MobiDB-lite"/>
    </source>
</evidence>
<feature type="region of interest" description="Disordered" evidence="1">
    <location>
        <begin position="195"/>
        <end position="215"/>
    </location>
</feature>
<gene>
    <name evidence="3" type="ORF">ESB13_11955</name>
</gene>